<proteinExistence type="inferred from homology"/>
<dbReference type="Gene3D" id="3.40.50.1820">
    <property type="entry name" value="alpha/beta hydrolase"/>
    <property type="match status" value="1"/>
</dbReference>
<dbReference type="PANTHER" id="PTHR10794">
    <property type="entry name" value="ABHYDROLASE DOMAIN-CONTAINING PROTEIN"/>
    <property type="match status" value="1"/>
</dbReference>
<name>A0ABV2AZ30_9GAMM</name>
<evidence type="ECO:0000259" key="4">
    <source>
        <dbReference type="Pfam" id="PF00561"/>
    </source>
</evidence>
<accession>A0ABV2AZ30</accession>
<dbReference type="InterPro" id="IPR000073">
    <property type="entry name" value="AB_hydrolase_1"/>
</dbReference>
<keyword evidence="2" id="KW-0719">Serine esterase</keyword>
<dbReference type="InterPro" id="IPR029058">
    <property type="entry name" value="AB_hydrolase_fold"/>
</dbReference>
<dbReference type="PROSITE" id="PS01133">
    <property type="entry name" value="UPF0017"/>
    <property type="match status" value="1"/>
</dbReference>
<dbReference type="NCBIfam" id="NF008218">
    <property type="entry name" value="PRK10985.1"/>
    <property type="match status" value="1"/>
</dbReference>
<evidence type="ECO:0000256" key="2">
    <source>
        <dbReference type="ARBA" id="ARBA00022487"/>
    </source>
</evidence>
<dbReference type="SUPFAM" id="SSF53474">
    <property type="entry name" value="alpha/beta-Hydrolases"/>
    <property type="match status" value="1"/>
</dbReference>
<dbReference type="Pfam" id="PF00561">
    <property type="entry name" value="Abhydrolase_1"/>
    <property type="match status" value="1"/>
</dbReference>
<comment type="caution">
    <text evidence="5">The sequence shown here is derived from an EMBL/GenBank/DDBJ whole genome shotgun (WGS) entry which is preliminary data.</text>
</comment>
<organism evidence="5 6">
    <name type="scientific">Salinisphaera dokdonensis CL-ES53</name>
    <dbReference type="NCBI Taxonomy" id="1304272"/>
    <lineage>
        <taxon>Bacteria</taxon>
        <taxon>Pseudomonadati</taxon>
        <taxon>Pseudomonadota</taxon>
        <taxon>Gammaproteobacteria</taxon>
        <taxon>Salinisphaerales</taxon>
        <taxon>Salinisphaeraceae</taxon>
        <taxon>Salinisphaera</taxon>
    </lineage>
</organism>
<dbReference type="EMBL" id="APND01000002">
    <property type="protein sequence ID" value="MES1928894.1"/>
    <property type="molecule type" value="Genomic_DNA"/>
</dbReference>
<evidence type="ECO:0000256" key="1">
    <source>
        <dbReference type="ARBA" id="ARBA00010884"/>
    </source>
</evidence>
<dbReference type="InterPro" id="IPR050960">
    <property type="entry name" value="AB_hydrolase_4_sf"/>
</dbReference>
<gene>
    <name evidence="5" type="ORF">SADO_06557</name>
</gene>
<evidence type="ECO:0000313" key="6">
    <source>
        <dbReference type="Proteomes" id="UP001460888"/>
    </source>
</evidence>
<dbReference type="InterPro" id="IPR000952">
    <property type="entry name" value="AB_hydrolase_4_CS"/>
</dbReference>
<dbReference type="InterPro" id="IPR012020">
    <property type="entry name" value="ABHD4"/>
</dbReference>
<dbReference type="Proteomes" id="UP001460888">
    <property type="component" value="Unassembled WGS sequence"/>
</dbReference>
<comment type="similarity">
    <text evidence="1">Belongs to the AB hydrolase superfamily. AB hydrolase 4 family.</text>
</comment>
<protein>
    <submittedName>
        <fullName evidence="5">Alpha/beta hydrolase fold protein</fullName>
    </submittedName>
</protein>
<reference evidence="5 6" key="1">
    <citation type="submission" date="2013-03" db="EMBL/GenBank/DDBJ databases">
        <title>Salinisphaera dokdonensis CL-ES53 Genome Sequencing.</title>
        <authorList>
            <person name="Li C."/>
            <person name="Lai Q."/>
            <person name="Shao Z."/>
        </authorList>
    </citation>
    <scope>NUCLEOTIDE SEQUENCE [LARGE SCALE GENOMIC DNA]</scope>
    <source>
        <strain evidence="5 6">CL-ES53</strain>
    </source>
</reference>
<keyword evidence="6" id="KW-1185">Reference proteome</keyword>
<dbReference type="GO" id="GO:0016787">
    <property type="term" value="F:hydrolase activity"/>
    <property type="evidence" value="ECO:0007669"/>
    <property type="project" value="UniProtKB-KW"/>
</dbReference>
<evidence type="ECO:0000256" key="3">
    <source>
        <dbReference type="ARBA" id="ARBA00022801"/>
    </source>
</evidence>
<dbReference type="PIRSF" id="PIRSF005211">
    <property type="entry name" value="Ab_hydro_YheT"/>
    <property type="match status" value="1"/>
</dbReference>
<dbReference type="PANTHER" id="PTHR10794:SF94">
    <property type="entry name" value="ESTERASE YHET-RELATED"/>
    <property type="match status" value="1"/>
</dbReference>
<keyword evidence="3 5" id="KW-0378">Hydrolase</keyword>
<sequence length="345" mass="38269">MAGQALVMLTRSDFEPAIWLRNAHAQTVFASKLRPSPPLEVERERLELEDGDFLDLSWLPERGLDDDAPVVIVLHGLNGSLESKYARGLLRQADAHGARGVLLHFRGAAEPNRLPRSYHSGDTEDLHTVVSHVRARFPRAALAAVGYSLGGNVLLKYLGEQGRESALTCATAVSVPYDLKRCAEAIQEGLSRFYQAHLINGLREAYENKFKVIEAPEPRPDLRELRSFFAFDNAITAPLNGFRDAEDYYARSSSGPFLKHIRTPTLVIHAEDDPFMAPDIIPDESMLSAAVRLEVSRHGGHVGFVSGGRYGVPVYWLEQRIPAWLRDRLHGFEAPASAREAQEAG</sequence>
<feature type="domain" description="AB hydrolase-1" evidence="4">
    <location>
        <begin position="69"/>
        <end position="305"/>
    </location>
</feature>
<evidence type="ECO:0000313" key="5">
    <source>
        <dbReference type="EMBL" id="MES1928894.1"/>
    </source>
</evidence>